<feature type="transmembrane region" description="Helical" evidence="7">
    <location>
        <begin position="106"/>
        <end position="127"/>
    </location>
</feature>
<evidence type="ECO:0000256" key="7">
    <source>
        <dbReference type="SAM" id="Phobius"/>
    </source>
</evidence>
<dbReference type="PANTHER" id="PTHR23513">
    <property type="entry name" value="INTEGRAL MEMBRANE EFFLUX PROTEIN-RELATED"/>
    <property type="match status" value="1"/>
</dbReference>
<evidence type="ECO:0000259" key="8">
    <source>
        <dbReference type="PROSITE" id="PS50850"/>
    </source>
</evidence>
<dbReference type="InterPro" id="IPR020846">
    <property type="entry name" value="MFS_dom"/>
</dbReference>
<evidence type="ECO:0000256" key="1">
    <source>
        <dbReference type="ARBA" id="ARBA00004651"/>
    </source>
</evidence>
<feature type="transmembrane region" description="Helical" evidence="7">
    <location>
        <begin position="283"/>
        <end position="303"/>
    </location>
</feature>
<comment type="subcellular location">
    <subcellularLocation>
        <location evidence="1">Cell membrane</location>
        <topology evidence="1">Multi-pass membrane protein</topology>
    </subcellularLocation>
</comment>
<protein>
    <submittedName>
        <fullName evidence="9">MFS family permease</fullName>
    </submittedName>
</protein>
<dbReference type="PANTHER" id="PTHR23513:SF11">
    <property type="entry name" value="STAPHYLOFERRIN A TRANSPORTER"/>
    <property type="match status" value="1"/>
</dbReference>
<keyword evidence="4 7" id="KW-0812">Transmembrane</keyword>
<keyword evidence="2" id="KW-0813">Transport</keyword>
<feature type="transmembrane region" description="Helical" evidence="7">
    <location>
        <begin position="373"/>
        <end position="395"/>
    </location>
</feature>
<feature type="transmembrane region" description="Helical" evidence="7">
    <location>
        <begin position="310"/>
        <end position="328"/>
    </location>
</feature>
<dbReference type="AlphaFoldDB" id="A0A852YDY4"/>
<keyword evidence="10" id="KW-1185">Reference proteome</keyword>
<dbReference type="InterPro" id="IPR036259">
    <property type="entry name" value="MFS_trans_sf"/>
</dbReference>
<feature type="transmembrane region" description="Helical" evidence="7">
    <location>
        <begin position="334"/>
        <end position="352"/>
    </location>
</feature>
<dbReference type="Gene3D" id="1.20.1250.20">
    <property type="entry name" value="MFS general substrate transporter like domains"/>
    <property type="match status" value="1"/>
</dbReference>
<accession>A0A852YDY4</accession>
<dbReference type="RefSeq" id="WP_179567738.1">
    <property type="nucleotide sequence ID" value="NZ_JACBZY010000001.1"/>
</dbReference>
<sequence>MTSRPARSAAPYVDPTVTEPIPVLEQRPRWRDTVSALRAHNYRLYLLGQVFANTGGWMARIAIDWLVLELTGNVALVGLAVTLQFAPTLLLGPWSGVISDRFRRHTILICTQSVGTVANGVLAALVLTGVVQAWQVFVIAAVTGTSMAIDGPSRSAFVAEMVGTHRLRNAISMNATIFHLGGLLGPAISGVLIVVVGSGWSIAINATTSLVAVTALVLMRRHELLAVARTPSAPGQIREALRYLVSKPTILFPLIVLASVAIFGMNLPVLFTAAANEGYHTGAAGYGLYSSLAAVGAFAGAILSTRRRALRLRAIVIAAIGYGVVTVFAGLAPWYPLFLGALVGIGVTRIAFATGAESLTQLSTNLAIRGRIMSFYLMTVVGGQALGGVIMGAIAETFGPTIAFVVAGGVPALTALTVAIVLARRGRLALVFALPWRGRPVRITPRAA</sequence>
<evidence type="ECO:0000256" key="3">
    <source>
        <dbReference type="ARBA" id="ARBA00022475"/>
    </source>
</evidence>
<dbReference type="Proteomes" id="UP000553888">
    <property type="component" value="Unassembled WGS sequence"/>
</dbReference>
<feature type="transmembrane region" description="Helical" evidence="7">
    <location>
        <begin position="133"/>
        <end position="150"/>
    </location>
</feature>
<feature type="transmembrane region" description="Helical" evidence="7">
    <location>
        <begin position="202"/>
        <end position="219"/>
    </location>
</feature>
<feature type="transmembrane region" description="Helical" evidence="7">
    <location>
        <begin position="74"/>
        <end position="94"/>
    </location>
</feature>
<feature type="domain" description="Major facilitator superfamily (MFS) profile" evidence="8">
    <location>
        <begin position="41"/>
        <end position="426"/>
    </location>
</feature>
<dbReference type="Pfam" id="PF05977">
    <property type="entry name" value="MFS_3"/>
    <property type="match status" value="1"/>
</dbReference>
<gene>
    <name evidence="9" type="ORF">BJ979_002140</name>
</gene>
<keyword evidence="5 7" id="KW-1133">Transmembrane helix</keyword>
<evidence type="ECO:0000313" key="10">
    <source>
        <dbReference type="Proteomes" id="UP000553888"/>
    </source>
</evidence>
<keyword evidence="6 7" id="KW-0472">Membrane</keyword>
<comment type="caution">
    <text evidence="9">The sequence shown here is derived from an EMBL/GenBank/DDBJ whole genome shotgun (WGS) entry which is preliminary data.</text>
</comment>
<organism evidence="9 10">
    <name type="scientific">Schumannella luteola</name>
    <dbReference type="NCBI Taxonomy" id="472059"/>
    <lineage>
        <taxon>Bacteria</taxon>
        <taxon>Bacillati</taxon>
        <taxon>Actinomycetota</taxon>
        <taxon>Actinomycetes</taxon>
        <taxon>Micrococcales</taxon>
        <taxon>Microbacteriaceae</taxon>
        <taxon>Schumannella</taxon>
    </lineage>
</organism>
<reference evidence="9 10" key="1">
    <citation type="submission" date="2020-07" db="EMBL/GenBank/DDBJ databases">
        <title>Sequencing the genomes of 1000 actinobacteria strains.</title>
        <authorList>
            <person name="Klenk H.-P."/>
        </authorList>
    </citation>
    <scope>NUCLEOTIDE SEQUENCE [LARGE SCALE GENOMIC DNA]</scope>
    <source>
        <strain evidence="9 10">DSM 23141</strain>
    </source>
</reference>
<dbReference type="GO" id="GO:0005886">
    <property type="term" value="C:plasma membrane"/>
    <property type="evidence" value="ECO:0007669"/>
    <property type="project" value="UniProtKB-SubCell"/>
</dbReference>
<name>A0A852YDY4_9MICO</name>
<evidence type="ECO:0000313" key="9">
    <source>
        <dbReference type="EMBL" id="NYG99514.1"/>
    </source>
</evidence>
<evidence type="ECO:0000256" key="2">
    <source>
        <dbReference type="ARBA" id="ARBA00022448"/>
    </source>
</evidence>
<evidence type="ECO:0000256" key="4">
    <source>
        <dbReference type="ARBA" id="ARBA00022692"/>
    </source>
</evidence>
<evidence type="ECO:0000256" key="5">
    <source>
        <dbReference type="ARBA" id="ARBA00022989"/>
    </source>
</evidence>
<feature type="transmembrane region" description="Helical" evidence="7">
    <location>
        <begin position="171"/>
        <end position="196"/>
    </location>
</feature>
<dbReference type="SUPFAM" id="SSF103473">
    <property type="entry name" value="MFS general substrate transporter"/>
    <property type="match status" value="1"/>
</dbReference>
<dbReference type="GO" id="GO:0022857">
    <property type="term" value="F:transmembrane transporter activity"/>
    <property type="evidence" value="ECO:0007669"/>
    <property type="project" value="InterPro"/>
</dbReference>
<feature type="transmembrane region" description="Helical" evidence="7">
    <location>
        <begin position="250"/>
        <end position="271"/>
    </location>
</feature>
<feature type="transmembrane region" description="Helical" evidence="7">
    <location>
        <begin position="401"/>
        <end position="423"/>
    </location>
</feature>
<dbReference type="PROSITE" id="PS50850">
    <property type="entry name" value="MFS"/>
    <property type="match status" value="1"/>
</dbReference>
<evidence type="ECO:0000256" key="6">
    <source>
        <dbReference type="ARBA" id="ARBA00023136"/>
    </source>
</evidence>
<keyword evidence="3" id="KW-1003">Cell membrane</keyword>
<dbReference type="CDD" id="cd06173">
    <property type="entry name" value="MFS_MefA_like"/>
    <property type="match status" value="1"/>
</dbReference>
<feature type="transmembrane region" description="Helical" evidence="7">
    <location>
        <begin position="44"/>
        <end position="68"/>
    </location>
</feature>
<dbReference type="InterPro" id="IPR010290">
    <property type="entry name" value="TM_effector"/>
</dbReference>
<proteinExistence type="predicted"/>
<dbReference type="EMBL" id="JACBZY010000001">
    <property type="protein sequence ID" value="NYG99514.1"/>
    <property type="molecule type" value="Genomic_DNA"/>
</dbReference>